<organism evidence="6 7">
    <name type="scientific">Comamonas flocculans</name>
    <dbReference type="NCBI Taxonomy" id="2597701"/>
    <lineage>
        <taxon>Bacteria</taxon>
        <taxon>Pseudomonadati</taxon>
        <taxon>Pseudomonadota</taxon>
        <taxon>Betaproteobacteria</taxon>
        <taxon>Burkholderiales</taxon>
        <taxon>Comamonadaceae</taxon>
        <taxon>Comamonas</taxon>
    </lineage>
</organism>
<dbReference type="EMBL" id="CP042344">
    <property type="protein sequence ID" value="QEA14105.1"/>
    <property type="molecule type" value="Genomic_DNA"/>
</dbReference>
<dbReference type="Gene3D" id="1.10.10.10">
    <property type="entry name" value="Winged helix-like DNA-binding domain superfamily/Winged helix DNA-binding domain"/>
    <property type="match status" value="1"/>
</dbReference>
<name>A0A5B8S0F3_9BURK</name>
<evidence type="ECO:0000259" key="5">
    <source>
        <dbReference type="PROSITE" id="PS50931"/>
    </source>
</evidence>
<proteinExistence type="inferred from homology"/>
<dbReference type="KEGG" id="cof:FOZ74_14315"/>
<keyword evidence="3" id="KW-0238">DNA-binding</keyword>
<evidence type="ECO:0000313" key="6">
    <source>
        <dbReference type="EMBL" id="QEA14105.1"/>
    </source>
</evidence>
<accession>A0A5B8S0F3</accession>
<dbReference type="CDD" id="cd08473">
    <property type="entry name" value="PBP2_CrgA_like_4"/>
    <property type="match status" value="1"/>
</dbReference>
<dbReference type="InterPro" id="IPR000847">
    <property type="entry name" value="LysR_HTH_N"/>
</dbReference>
<protein>
    <submittedName>
        <fullName evidence="6">LysR family transcriptional regulator</fullName>
    </submittedName>
</protein>
<dbReference type="PROSITE" id="PS50931">
    <property type="entry name" value="HTH_LYSR"/>
    <property type="match status" value="1"/>
</dbReference>
<reference evidence="6 7" key="1">
    <citation type="submission" date="2019-07" db="EMBL/GenBank/DDBJ databases">
        <title>Complete genome sequence of Comamonas sp. NLF 7-7 isolated from livestock.</title>
        <authorList>
            <person name="Kim D.H."/>
            <person name="Kim J.G."/>
        </authorList>
    </citation>
    <scope>NUCLEOTIDE SEQUENCE [LARGE SCALE GENOMIC DNA]</scope>
    <source>
        <strain evidence="6 7">NLF 7-7</strain>
    </source>
</reference>
<dbReference type="Gene3D" id="3.40.190.290">
    <property type="match status" value="1"/>
</dbReference>
<evidence type="ECO:0000256" key="1">
    <source>
        <dbReference type="ARBA" id="ARBA00009437"/>
    </source>
</evidence>
<dbReference type="SUPFAM" id="SSF53850">
    <property type="entry name" value="Periplasmic binding protein-like II"/>
    <property type="match status" value="1"/>
</dbReference>
<evidence type="ECO:0000313" key="7">
    <source>
        <dbReference type="Proteomes" id="UP000321199"/>
    </source>
</evidence>
<dbReference type="FunFam" id="1.10.10.10:FF:000001">
    <property type="entry name" value="LysR family transcriptional regulator"/>
    <property type="match status" value="1"/>
</dbReference>
<dbReference type="RefSeq" id="WP_146913686.1">
    <property type="nucleotide sequence ID" value="NZ_CP042344.1"/>
</dbReference>
<dbReference type="InterPro" id="IPR005119">
    <property type="entry name" value="LysR_subst-bd"/>
</dbReference>
<evidence type="ECO:0000256" key="4">
    <source>
        <dbReference type="ARBA" id="ARBA00023163"/>
    </source>
</evidence>
<dbReference type="AlphaFoldDB" id="A0A5B8S0F3"/>
<dbReference type="GO" id="GO:0003700">
    <property type="term" value="F:DNA-binding transcription factor activity"/>
    <property type="evidence" value="ECO:0007669"/>
    <property type="project" value="InterPro"/>
</dbReference>
<keyword evidence="4" id="KW-0804">Transcription</keyword>
<dbReference type="InterPro" id="IPR058163">
    <property type="entry name" value="LysR-type_TF_proteobact-type"/>
</dbReference>
<dbReference type="GO" id="GO:0006351">
    <property type="term" value="P:DNA-templated transcription"/>
    <property type="evidence" value="ECO:0007669"/>
    <property type="project" value="TreeGrafter"/>
</dbReference>
<keyword evidence="7" id="KW-1185">Reference proteome</keyword>
<keyword evidence="2" id="KW-0805">Transcription regulation</keyword>
<dbReference type="PANTHER" id="PTHR30537:SF31">
    <property type="entry name" value="TRANSCRIPTIONAL REGULATOR, LYSR FAMILY"/>
    <property type="match status" value="1"/>
</dbReference>
<dbReference type="GO" id="GO:0043565">
    <property type="term" value="F:sequence-specific DNA binding"/>
    <property type="evidence" value="ECO:0007669"/>
    <property type="project" value="TreeGrafter"/>
</dbReference>
<feature type="domain" description="HTH lysR-type" evidence="5">
    <location>
        <begin position="1"/>
        <end position="59"/>
    </location>
</feature>
<dbReference type="Proteomes" id="UP000321199">
    <property type="component" value="Chromosome"/>
</dbReference>
<dbReference type="Pfam" id="PF00126">
    <property type="entry name" value="HTH_1"/>
    <property type="match status" value="1"/>
</dbReference>
<sequence>MHDLNDMLYFAEVVERGSFAAAGRAMGIPKSRLSRRISELEAQLSVRLLQRTTRTLSLTDAGQAFLAHCVAVRESAQAAADAVAQVQAEPRGTVRVTCPVTLAQTVLARQLPFYLDRYPEVRLDLQISNRVVNVVEEGVDVALRVRSSLEDSGSMVVKRLDEVCQVLVASPAQLRRQGTPRSLDELAGMDVLMPSESEGRASVRLIGAQGRMQTVELVPRCVIDDLLSLKFAAMAGTGMGWLPDYMVARELAEGSLVRLLPEWSQPKSIVHAVFASRRGMSPAVRSFLDFLGEVFPTHAPESCAGLPVTPAA</sequence>
<evidence type="ECO:0000256" key="3">
    <source>
        <dbReference type="ARBA" id="ARBA00023125"/>
    </source>
</evidence>
<dbReference type="Pfam" id="PF03466">
    <property type="entry name" value="LysR_substrate"/>
    <property type="match status" value="1"/>
</dbReference>
<dbReference type="SUPFAM" id="SSF46785">
    <property type="entry name" value="Winged helix' DNA-binding domain"/>
    <property type="match status" value="1"/>
</dbReference>
<evidence type="ECO:0000256" key="2">
    <source>
        <dbReference type="ARBA" id="ARBA00023015"/>
    </source>
</evidence>
<gene>
    <name evidence="6" type="ORF">FOZ74_14315</name>
</gene>
<dbReference type="PANTHER" id="PTHR30537">
    <property type="entry name" value="HTH-TYPE TRANSCRIPTIONAL REGULATOR"/>
    <property type="match status" value="1"/>
</dbReference>
<dbReference type="InterPro" id="IPR036388">
    <property type="entry name" value="WH-like_DNA-bd_sf"/>
</dbReference>
<dbReference type="InterPro" id="IPR036390">
    <property type="entry name" value="WH_DNA-bd_sf"/>
</dbReference>
<comment type="similarity">
    <text evidence="1">Belongs to the LysR transcriptional regulatory family.</text>
</comment>
<dbReference type="OrthoDB" id="5671700at2"/>